<keyword evidence="1" id="KW-1133">Transmembrane helix</keyword>
<gene>
    <name evidence="2" type="ORF">BHF68_01645</name>
</gene>
<proteinExistence type="predicted"/>
<reference evidence="2 3" key="1">
    <citation type="submission" date="2016-09" db="EMBL/GenBank/DDBJ databases">
        <title>Draft genome sequence for the type strain of Desulfuribacillus alkaliarsenatis AHT28, an obligately anaerobic, sulfidogenic bacterium isolated from Russian soda lake sediments.</title>
        <authorList>
            <person name="Abin C.A."/>
            <person name="Hollibaugh J.T."/>
        </authorList>
    </citation>
    <scope>NUCLEOTIDE SEQUENCE [LARGE SCALE GENOMIC DNA]</scope>
    <source>
        <strain evidence="2 3">AHT28</strain>
    </source>
</reference>
<organism evidence="2 3">
    <name type="scientific">Desulfuribacillus alkaliarsenatis</name>
    <dbReference type="NCBI Taxonomy" id="766136"/>
    <lineage>
        <taxon>Bacteria</taxon>
        <taxon>Bacillati</taxon>
        <taxon>Bacillota</taxon>
        <taxon>Desulfuribacillia</taxon>
        <taxon>Desulfuribacillales</taxon>
        <taxon>Desulfuribacillaceae</taxon>
        <taxon>Desulfuribacillus</taxon>
    </lineage>
</organism>
<dbReference type="EMBL" id="MIJE01000001">
    <property type="protein sequence ID" value="OEF98408.1"/>
    <property type="molecule type" value="Genomic_DNA"/>
</dbReference>
<dbReference type="NCBIfam" id="TIGR02532">
    <property type="entry name" value="IV_pilin_GFxxxE"/>
    <property type="match status" value="1"/>
</dbReference>
<evidence type="ECO:0008006" key="4">
    <source>
        <dbReference type="Google" id="ProtNLM"/>
    </source>
</evidence>
<keyword evidence="1" id="KW-0472">Membrane</keyword>
<dbReference type="Proteomes" id="UP000094296">
    <property type="component" value="Unassembled WGS sequence"/>
</dbReference>
<dbReference type="InterPro" id="IPR012902">
    <property type="entry name" value="N_methyl_site"/>
</dbReference>
<evidence type="ECO:0000313" key="2">
    <source>
        <dbReference type="EMBL" id="OEF98408.1"/>
    </source>
</evidence>
<feature type="transmembrane region" description="Helical" evidence="1">
    <location>
        <begin position="20"/>
        <end position="44"/>
    </location>
</feature>
<keyword evidence="3" id="KW-1185">Reference proteome</keyword>
<dbReference type="Pfam" id="PF07963">
    <property type="entry name" value="N_methyl"/>
    <property type="match status" value="1"/>
</dbReference>
<name>A0A1E5G5G2_9FIRM</name>
<protein>
    <recommendedName>
        <fullName evidence="4">Prepilin-type N-terminal cleavage/methylation domain-containing protein</fullName>
    </recommendedName>
</protein>
<dbReference type="AlphaFoldDB" id="A0A1E5G5G2"/>
<dbReference type="STRING" id="766136.BHF68_01645"/>
<keyword evidence="1" id="KW-0812">Transmembrane</keyword>
<sequence>MNSLMTNNSFPKTLQKGFTLIEVLLAMQILTIVLMLFAMFYIYLIGEWKTSVEKEERLSYERHFLHYLSRDIQNAVSVTKDTHYLYLLMDNGVSYRYHYKHLEKRVDVGTKQSNGFSYLGRITAGVHIDYLDFEITDYGVLVTYKVLGSEIRERFYRYRQDG</sequence>
<evidence type="ECO:0000256" key="1">
    <source>
        <dbReference type="SAM" id="Phobius"/>
    </source>
</evidence>
<comment type="caution">
    <text evidence="2">The sequence shown here is derived from an EMBL/GenBank/DDBJ whole genome shotgun (WGS) entry which is preliminary data.</text>
</comment>
<evidence type="ECO:0000313" key="3">
    <source>
        <dbReference type="Proteomes" id="UP000094296"/>
    </source>
</evidence>
<accession>A0A1E5G5G2</accession>